<dbReference type="EMBL" id="JAAOAO010000269">
    <property type="protein sequence ID" value="KAF5551794.1"/>
    <property type="molecule type" value="Genomic_DNA"/>
</dbReference>
<organism evidence="1 2">
    <name type="scientific">Fusarium napiforme</name>
    <dbReference type="NCBI Taxonomy" id="42672"/>
    <lineage>
        <taxon>Eukaryota</taxon>
        <taxon>Fungi</taxon>
        <taxon>Dikarya</taxon>
        <taxon>Ascomycota</taxon>
        <taxon>Pezizomycotina</taxon>
        <taxon>Sordariomycetes</taxon>
        <taxon>Hypocreomycetidae</taxon>
        <taxon>Hypocreales</taxon>
        <taxon>Nectriaceae</taxon>
        <taxon>Fusarium</taxon>
        <taxon>Fusarium fujikuroi species complex</taxon>
    </lineage>
</organism>
<evidence type="ECO:0000313" key="2">
    <source>
        <dbReference type="Proteomes" id="UP000574317"/>
    </source>
</evidence>
<protein>
    <submittedName>
        <fullName evidence="1">Uncharacterized protein</fullName>
    </submittedName>
</protein>
<sequence length="216" mass="24146">MVTISLLGQPEGSPPSQVPGLRELLANYITENPKPVMSSREISWWGSTCFVFSFNLPFLAISAQSQQDSRTLSHNKQRLRSCYDLSFLHLEAYEIDSYFSEETDPKDYAISLLEGVCSVVVTGQSNRYWTAVCLNDDLYDGIDEPRLSPEDDMEQLDGTDPIIMKLAHRPESPRAYALAALATGLLKVVDCHKDIQEAFRTSLNVHVSPRFAGPKS</sequence>
<name>A0A8H5JAG4_9HYPO</name>
<comment type="caution">
    <text evidence="1">The sequence shown here is derived from an EMBL/GenBank/DDBJ whole genome shotgun (WGS) entry which is preliminary data.</text>
</comment>
<dbReference type="AlphaFoldDB" id="A0A8H5JAG4"/>
<keyword evidence="2" id="KW-1185">Reference proteome</keyword>
<proteinExistence type="predicted"/>
<accession>A0A8H5JAG4</accession>
<reference evidence="1 2" key="1">
    <citation type="submission" date="2020-05" db="EMBL/GenBank/DDBJ databases">
        <title>Identification and distribution of gene clusters putatively required for synthesis of sphingolipid metabolism inhibitors in phylogenetically diverse species of the filamentous fungus Fusarium.</title>
        <authorList>
            <person name="Kim H.-S."/>
            <person name="Busman M."/>
            <person name="Brown D.W."/>
            <person name="Divon H."/>
            <person name="Uhlig S."/>
            <person name="Proctor R.H."/>
        </authorList>
    </citation>
    <scope>NUCLEOTIDE SEQUENCE [LARGE SCALE GENOMIC DNA]</scope>
    <source>
        <strain evidence="1 2">NRRL 25196</strain>
    </source>
</reference>
<dbReference type="Proteomes" id="UP000574317">
    <property type="component" value="Unassembled WGS sequence"/>
</dbReference>
<gene>
    <name evidence="1" type="ORF">FNAPI_7400</name>
</gene>
<evidence type="ECO:0000313" key="1">
    <source>
        <dbReference type="EMBL" id="KAF5551794.1"/>
    </source>
</evidence>